<keyword evidence="1" id="KW-0805">Transcription regulation</keyword>
<proteinExistence type="predicted"/>
<dbReference type="EMBL" id="CP029684">
    <property type="protein sequence ID" value="QAS69681.1"/>
    <property type="molecule type" value="Genomic_DNA"/>
</dbReference>
<dbReference type="Proteomes" id="UP000286907">
    <property type="component" value="Chromosome"/>
</dbReference>
<dbReference type="InterPro" id="IPR000835">
    <property type="entry name" value="HTH_MarR-typ"/>
</dbReference>
<evidence type="ECO:0000256" key="3">
    <source>
        <dbReference type="ARBA" id="ARBA00023163"/>
    </source>
</evidence>
<dbReference type="SMART" id="SM00347">
    <property type="entry name" value="HTH_MARR"/>
    <property type="match status" value="1"/>
</dbReference>
<evidence type="ECO:0000256" key="2">
    <source>
        <dbReference type="ARBA" id="ARBA00023125"/>
    </source>
</evidence>
<dbReference type="InterPro" id="IPR036388">
    <property type="entry name" value="WH-like_DNA-bd_sf"/>
</dbReference>
<organism evidence="5 8">
    <name type="scientific">Oenococcus sicerae</name>
    <dbReference type="NCBI Taxonomy" id="2203724"/>
    <lineage>
        <taxon>Bacteria</taxon>
        <taxon>Bacillati</taxon>
        <taxon>Bacillota</taxon>
        <taxon>Bacilli</taxon>
        <taxon>Lactobacillales</taxon>
        <taxon>Lactobacillaceae</taxon>
        <taxon>Oenococcus</taxon>
    </lineage>
</organism>
<dbReference type="PANTHER" id="PTHR42756:SF1">
    <property type="entry name" value="TRANSCRIPTIONAL REPRESSOR OF EMRAB OPERON"/>
    <property type="match status" value="1"/>
</dbReference>
<reference evidence="6" key="3">
    <citation type="submission" date="2020-01" db="EMBL/GenBank/DDBJ databases">
        <authorList>
            <person name="Cousin F.J."/>
            <person name="Le Guellec R."/>
            <person name="Cretenet M."/>
        </authorList>
    </citation>
    <scope>NUCLEOTIDE SEQUENCE</scope>
    <source>
        <strain evidence="6">UCMA 15228</strain>
    </source>
</reference>
<evidence type="ECO:0000256" key="1">
    <source>
        <dbReference type="ARBA" id="ARBA00023015"/>
    </source>
</evidence>
<dbReference type="GO" id="GO:0003700">
    <property type="term" value="F:DNA-binding transcription factor activity"/>
    <property type="evidence" value="ECO:0007669"/>
    <property type="project" value="InterPro"/>
</dbReference>
<dbReference type="AlphaFoldDB" id="A0AAJ1RC73"/>
<name>A0AAJ1RC73_9LACO</name>
<evidence type="ECO:0000313" key="6">
    <source>
        <dbReference type="EMBL" id="QAS69681.1"/>
    </source>
</evidence>
<reference evidence="6 7" key="1">
    <citation type="journal article" date="2019" name="Syst. Appl. Microbiol.">
        <title>Oenococcus sicerae sp. nov., isolated from French cider.</title>
        <authorList>
            <person name="Cousin F.J."/>
            <person name="Le Guellec R."/>
            <person name="Chagnot C."/>
            <person name="Goux D."/>
            <person name="Dalmasso M."/>
            <person name="Laplace J.M."/>
            <person name="Cretenet M."/>
        </authorList>
    </citation>
    <scope>NUCLEOTIDE SEQUENCE [LARGE SCALE GENOMIC DNA]</scope>
    <source>
        <strain evidence="6 7">UCMA 15228</strain>
    </source>
</reference>
<dbReference type="RefSeq" id="WP_128686006.1">
    <property type="nucleotide sequence ID" value="NZ_CP029684.2"/>
</dbReference>
<gene>
    <name evidence="6" type="ORF">DLJ48_03680</name>
    <name evidence="5" type="ORF">EVC35_03510</name>
</gene>
<dbReference type="SUPFAM" id="SSF46785">
    <property type="entry name" value="Winged helix' DNA-binding domain"/>
    <property type="match status" value="1"/>
</dbReference>
<reference evidence="5" key="2">
    <citation type="submission" date="2019-01" db="EMBL/GenBank/DDBJ databases">
        <title>Oenococcus sicerae UCMA17102.</title>
        <authorList>
            <person name="Cousin F.J."/>
            <person name="Le Guellec R."/>
            <person name="Cretenet M."/>
        </authorList>
    </citation>
    <scope>NUCLEOTIDE SEQUENCE</scope>
    <source>
        <strain evidence="5">UCMA17102</strain>
    </source>
</reference>
<sequence length="156" mass="18153">MNKIDLTTQVIEPFERINRLYQELEQTTDTYGTDELLHPSEIHTVEEIGHHPKTSLTDLAEYLRITKGSATKMVQRLVKKALVTKTFAPDSENKIQIILTSKGEIAYKNHRQYLQHLENQLISIYEPLSDQELEGIIRISQPTEDLLKRLIQERSR</sequence>
<feature type="domain" description="HTH marR-type" evidence="4">
    <location>
        <begin position="10"/>
        <end position="145"/>
    </location>
</feature>
<dbReference type="Gene3D" id="1.10.10.10">
    <property type="entry name" value="Winged helix-like DNA-binding domain superfamily/Winged helix DNA-binding domain"/>
    <property type="match status" value="1"/>
</dbReference>
<evidence type="ECO:0000259" key="4">
    <source>
        <dbReference type="PROSITE" id="PS50995"/>
    </source>
</evidence>
<dbReference type="PROSITE" id="PS50995">
    <property type="entry name" value="HTH_MARR_2"/>
    <property type="match status" value="1"/>
</dbReference>
<protein>
    <submittedName>
        <fullName evidence="5">MarR family transcriptional regulator</fullName>
    </submittedName>
</protein>
<keyword evidence="7" id="KW-1185">Reference proteome</keyword>
<dbReference type="GO" id="GO:0003677">
    <property type="term" value="F:DNA binding"/>
    <property type="evidence" value="ECO:0007669"/>
    <property type="project" value="UniProtKB-KW"/>
</dbReference>
<accession>A0AAJ1RC73</accession>
<evidence type="ECO:0000313" key="5">
    <source>
        <dbReference type="EMBL" id="MDN6900072.1"/>
    </source>
</evidence>
<dbReference type="Proteomes" id="UP001167919">
    <property type="component" value="Unassembled WGS sequence"/>
</dbReference>
<dbReference type="InterPro" id="IPR036390">
    <property type="entry name" value="WH_DNA-bd_sf"/>
</dbReference>
<keyword evidence="3" id="KW-0804">Transcription</keyword>
<dbReference type="EMBL" id="SDWY01000002">
    <property type="protein sequence ID" value="MDN6900072.1"/>
    <property type="molecule type" value="Genomic_DNA"/>
</dbReference>
<evidence type="ECO:0000313" key="7">
    <source>
        <dbReference type="Proteomes" id="UP000286907"/>
    </source>
</evidence>
<dbReference type="Pfam" id="PF12802">
    <property type="entry name" value="MarR_2"/>
    <property type="match status" value="1"/>
</dbReference>
<evidence type="ECO:0000313" key="8">
    <source>
        <dbReference type="Proteomes" id="UP001167919"/>
    </source>
</evidence>
<dbReference type="PANTHER" id="PTHR42756">
    <property type="entry name" value="TRANSCRIPTIONAL REGULATOR, MARR"/>
    <property type="match status" value="1"/>
</dbReference>
<keyword evidence="2" id="KW-0238">DNA-binding</keyword>